<dbReference type="Proteomes" id="UP001565368">
    <property type="component" value="Unassembled WGS sequence"/>
</dbReference>
<dbReference type="GeneID" id="95986257"/>
<accession>A0ABR3Q1A6</accession>
<gene>
    <name evidence="1" type="ORF">Q8F55_005214</name>
</gene>
<sequence>MGVTVRNVDSHFTNWRRRSNWNNIKQNWAHGTKSGMANLIKRYESGEETREEVRDLIQKMKAYFLDEKLAQAFLFGGHKHRDAVNDVDS</sequence>
<protein>
    <submittedName>
        <fullName evidence="1">Uncharacterized protein</fullName>
    </submittedName>
</protein>
<dbReference type="EMBL" id="JBBXJM010000004">
    <property type="protein sequence ID" value="KAL1408402.1"/>
    <property type="molecule type" value="Genomic_DNA"/>
</dbReference>
<organism evidence="1 2">
    <name type="scientific">Vanrija albida</name>
    <dbReference type="NCBI Taxonomy" id="181172"/>
    <lineage>
        <taxon>Eukaryota</taxon>
        <taxon>Fungi</taxon>
        <taxon>Dikarya</taxon>
        <taxon>Basidiomycota</taxon>
        <taxon>Agaricomycotina</taxon>
        <taxon>Tremellomycetes</taxon>
        <taxon>Trichosporonales</taxon>
        <taxon>Trichosporonaceae</taxon>
        <taxon>Vanrija</taxon>
    </lineage>
</organism>
<proteinExistence type="predicted"/>
<dbReference type="RefSeq" id="XP_069208346.1">
    <property type="nucleotide sequence ID" value="XM_069353704.1"/>
</dbReference>
<evidence type="ECO:0000313" key="1">
    <source>
        <dbReference type="EMBL" id="KAL1408402.1"/>
    </source>
</evidence>
<comment type="caution">
    <text evidence="1">The sequence shown here is derived from an EMBL/GenBank/DDBJ whole genome shotgun (WGS) entry which is preliminary data.</text>
</comment>
<keyword evidence="2" id="KW-1185">Reference proteome</keyword>
<name>A0ABR3Q1A6_9TREE</name>
<evidence type="ECO:0000313" key="2">
    <source>
        <dbReference type="Proteomes" id="UP001565368"/>
    </source>
</evidence>
<reference evidence="1 2" key="1">
    <citation type="submission" date="2023-08" db="EMBL/GenBank/DDBJ databases">
        <title>Annotated Genome Sequence of Vanrija albida AlHP1.</title>
        <authorList>
            <person name="Herzog R."/>
        </authorList>
    </citation>
    <scope>NUCLEOTIDE SEQUENCE [LARGE SCALE GENOMIC DNA]</scope>
    <source>
        <strain evidence="1 2">AlHP1</strain>
    </source>
</reference>